<evidence type="ECO:0000259" key="3">
    <source>
        <dbReference type="Pfam" id="PF02120"/>
    </source>
</evidence>
<reference evidence="4 5" key="1">
    <citation type="journal article" date="2009" name="Stand. Genomic Sci.">
        <title>Complete genome sequence of Desulfotomaculum acetoxidans type strain (5575).</title>
        <authorList>
            <person name="Spring S."/>
            <person name="Lapidus A."/>
            <person name="Schroder M."/>
            <person name="Gleim D."/>
            <person name="Sims D."/>
            <person name="Meincke L."/>
            <person name="Glavina Del Rio T."/>
            <person name="Tice H."/>
            <person name="Copeland A."/>
            <person name="Cheng J.F."/>
            <person name="Lucas S."/>
            <person name="Chen F."/>
            <person name="Nolan M."/>
            <person name="Bruce D."/>
            <person name="Goodwin L."/>
            <person name="Pitluck S."/>
            <person name="Ivanova N."/>
            <person name="Mavromatis K."/>
            <person name="Mikhailova N."/>
            <person name="Pati A."/>
            <person name="Chen A."/>
            <person name="Palaniappan K."/>
            <person name="Land M."/>
            <person name="Hauser L."/>
            <person name="Chang Y.J."/>
            <person name="Jeffries C.D."/>
            <person name="Chain P."/>
            <person name="Saunders E."/>
            <person name="Brettin T."/>
            <person name="Detter J.C."/>
            <person name="Goker M."/>
            <person name="Bristow J."/>
            <person name="Eisen J.A."/>
            <person name="Markowitz V."/>
            <person name="Hugenholtz P."/>
            <person name="Kyrpides N.C."/>
            <person name="Klenk H.P."/>
            <person name="Han C."/>
        </authorList>
    </citation>
    <scope>NUCLEOTIDE SEQUENCE [LARGE SCALE GENOMIC DNA]</scope>
    <source>
        <strain evidence="5">ATCC 49208 / DSM 771 / VKM B-1644</strain>
    </source>
</reference>
<dbReference type="Gene3D" id="3.30.750.140">
    <property type="match status" value="1"/>
</dbReference>
<feature type="domain" description="Flagellar hook-length control protein-like C-terminal" evidence="3">
    <location>
        <begin position="393"/>
        <end position="470"/>
    </location>
</feature>
<dbReference type="HOGENOM" id="CLU_516515_0_0_9"/>
<dbReference type="Pfam" id="PF02120">
    <property type="entry name" value="Flg_hook"/>
    <property type="match status" value="1"/>
</dbReference>
<dbReference type="AlphaFoldDB" id="C8W1G2"/>
<dbReference type="CDD" id="cd17470">
    <property type="entry name" value="T3SS_Flik_C"/>
    <property type="match status" value="1"/>
</dbReference>
<evidence type="ECO:0000256" key="1">
    <source>
        <dbReference type="SAM" id="Coils"/>
    </source>
</evidence>
<gene>
    <name evidence="4" type="ordered locus">Dtox_0693</name>
</gene>
<dbReference type="STRING" id="485916.Dtox_0693"/>
<dbReference type="eggNOG" id="COG3144">
    <property type="taxonomic scope" value="Bacteria"/>
</dbReference>
<evidence type="ECO:0000256" key="2">
    <source>
        <dbReference type="SAM" id="MobiDB-lite"/>
    </source>
</evidence>
<accession>C8W1G2</accession>
<organism evidence="4 5">
    <name type="scientific">Desulfofarcimen acetoxidans (strain ATCC 49208 / DSM 771 / KCTC 5769 / VKM B-1644 / 5575)</name>
    <name type="common">Desulfotomaculum acetoxidans</name>
    <dbReference type="NCBI Taxonomy" id="485916"/>
    <lineage>
        <taxon>Bacteria</taxon>
        <taxon>Bacillati</taxon>
        <taxon>Bacillota</taxon>
        <taxon>Clostridia</taxon>
        <taxon>Eubacteriales</taxon>
        <taxon>Peptococcaceae</taxon>
        <taxon>Desulfofarcimen</taxon>
    </lineage>
</organism>
<keyword evidence="4" id="KW-0969">Cilium</keyword>
<feature type="region of interest" description="Disordered" evidence="2">
    <location>
        <begin position="68"/>
        <end position="87"/>
    </location>
</feature>
<dbReference type="RefSeq" id="WP_015756325.1">
    <property type="nucleotide sequence ID" value="NC_013216.1"/>
</dbReference>
<evidence type="ECO:0000313" key="5">
    <source>
        <dbReference type="Proteomes" id="UP000002217"/>
    </source>
</evidence>
<feature type="coiled-coil region" evidence="1">
    <location>
        <begin position="434"/>
        <end position="461"/>
    </location>
</feature>
<keyword evidence="1" id="KW-0175">Coiled coil</keyword>
<keyword evidence="5" id="KW-1185">Reference proteome</keyword>
<feature type="compositionally biased region" description="Polar residues" evidence="2">
    <location>
        <begin position="76"/>
        <end position="87"/>
    </location>
</feature>
<sequence length="527" mass="57202">MKRGEKLSTAVEVRSRTGDFFAQKFPFSQKDSIGDNFKDILLLFAGNDLESNKSVTAVVKPADNKAAKLNQDEQNEQQASDSNQGNNAGLPYEDCVSFMSIPVMQEVAASRSALYSQANVADIQAEPALTLGDPITAAQAKSNCVENNNAQKLSYDINHAENVLLPDAGAKKQISSIDRTDISQQKTILQKLPDAVKVGVNNVRAVGDSGPVISVSKAEENIKQEVIASRGVCHSQDDITNVQPEQKTVMQKPLGVPKAEIDNIWVSGGKSEPAVSLSKAEGTAKREVAAIRSTLHSHADITDFQFDSAVDKTTAGRVKSDCPDSDKAEKLSDQREARFKVNPDGTGVNNAVKVAEPVMGEYLPVNAVSKNLIGSKKPVSIPELPQEVSKLFEQAKANDQNKPIFLQLKLEPEQLGKLVIKLTYKKGEISAQFIASSLQAKEALENTMTQLKDALAKHQIILHEPVVSFGFSGEQAMPHNRQDFNGKKNNQGYYKSSGYMGEFEDEIEEVPGHNGVLIPGKGVDYII</sequence>
<dbReference type="Proteomes" id="UP000002217">
    <property type="component" value="Chromosome"/>
</dbReference>
<dbReference type="EMBL" id="CP001720">
    <property type="protein sequence ID" value="ACV61607.1"/>
    <property type="molecule type" value="Genomic_DNA"/>
</dbReference>
<keyword evidence="4" id="KW-0282">Flagellum</keyword>
<proteinExistence type="predicted"/>
<dbReference type="InterPro" id="IPR021136">
    <property type="entry name" value="Flagellar_hook_control-like_C"/>
</dbReference>
<dbReference type="InterPro" id="IPR038610">
    <property type="entry name" value="FliK-like_C_sf"/>
</dbReference>
<evidence type="ECO:0000313" key="4">
    <source>
        <dbReference type="EMBL" id="ACV61607.1"/>
    </source>
</evidence>
<keyword evidence="4" id="KW-0966">Cell projection</keyword>
<dbReference type="OrthoDB" id="1787532at2"/>
<name>C8W1G2_DESAS</name>
<dbReference type="KEGG" id="dae:Dtox_0693"/>
<protein>
    <submittedName>
        <fullName evidence="4">Flagellar hook-length control protein</fullName>
    </submittedName>
</protein>